<evidence type="ECO:0000313" key="2">
    <source>
        <dbReference type="Proteomes" id="UP000029692"/>
    </source>
</evidence>
<name>A0A098R265_9SPIO</name>
<dbReference type="PANTHER" id="PTHR43861">
    <property type="entry name" value="TRANS-ACONITATE 2-METHYLTRANSFERASE-RELATED"/>
    <property type="match status" value="1"/>
</dbReference>
<accession>A0A098R265</accession>
<dbReference type="SUPFAM" id="SSF53335">
    <property type="entry name" value="S-adenosyl-L-methionine-dependent methyltransferases"/>
    <property type="match status" value="1"/>
</dbReference>
<evidence type="ECO:0008006" key="3">
    <source>
        <dbReference type="Google" id="ProtNLM"/>
    </source>
</evidence>
<gene>
    <name evidence="1" type="ORF">DC28_00565</name>
</gene>
<dbReference type="PANTHER" id="PTHR43861:SF6">
    <property type="entry name" value="METHYLTRANSFERASE TYPE 11"/>
    <property type="match status" value="1"/>
</dbReference>
<protein>
    <recommendedName>
        <fullName evidence="3">Methyltransferase domain-containing protein</fullName>
    </recommendedName>
</protein>
<dbReference type="EMBL" id="JNUP01000003">
    <property type="protein sequence ID" value="KGE73758.1"/>
    <property type="molecule type" value="Genomic_DNA"/>
</dbReference>
<dbReference type="Pfam" id="PF13489">
    <property type="entry name" value="Methyltransf_23"/>
    <property type="match status" value="1"/>
</dbReference>
<dbReference type="OrthoDB" id="338505at2"/>
<proteinExistence type="predicted"/>
<comment type="caution">
    <text evidence="1">The sequence shown here is derived from an EMBL/GenBank/DDBJ whole genome shotgun (WGS) entry which is preliminary data.</text>
</comment>
<dbReference type="RefSeq" id="WP_037544726.1">
    <property type="nucleotide sequence ID" value="NZ_JNUP01000003.1"/>
</dbReference>
<organism evidence="1 2">
    <name type="scientific">Spirochaeta lutea</name>
    <dbReference type="NCBI Taxonomy" id="1480694"/>
    <lineage>
        <taxon>Bacteria</taxon>
        <taxon>Pseudomonadati</taxon>
        <taxon>Spirochaetota</taxon>
        <taxon>Spirochaetia</taxon>
        <taxon>Spirochaetales</taxon>
        <taxon>Spirochaetaceae</taxon>
        <taxon>Spirochaeta</taxon>
    </lineage>
</organism>
<sequence length="594" mass="66051">MNNVNTSTIVFVPETNTGFGAGHVLRSLKTMEMLQSTFPDADTRIVLPPEHPGLGLYPDLASRCIESLPSKADLVVLDKPWPTTQEVITLSSLGTVLGVDCGAPGRDLCTFLVDMLPRIPDKTGPANWQSLAFLDLPPYNPRNRIPVQSVLVSFGAEDPRKLGPALANSGVLQRLFPRAKIVYIPGLSLSHKERLLIQSTHSGWQIIHHVPHLETQLQNFDLVITSFGLLCFEALSAGTPVLLDHPSRYHQKLSASLGLPSIPSPQEIRRLHTPQFLEDAAQSVQRFHELLHTEGTQLPRESISALIYMLSHADPRCPGCGSVSTSIVHRSAKRTYIQCQTCHTLYQVLAEPMVTQYDESYFMEEYKQQYGRTYLDDFETIKAQGSRRLNQIQKLLSKTGAPTSPTLLDIGCAYGPFLQAAKEQQFLPMGLDVSSEAVEYVTNTLGIPAQCGDINSLSPELNPQGFHVVSLWYVIEHLQDLKDSLNTIYDLLLPGGVLALATPSWRGISGRKNMAAFLDESPMDHVTVWDPKQAKVLLERSGFTVKTIIPASYHPERFPPWVNTLMFRSLGRIWNSLRNLGDTMEIYAVKEPRS</sequence>
<dbReference type="STRING" id="1480694.DC28_00565"/>
<dbReference type="InterPro" id="IPR029063">
    <property type="entry name" value="SAM-dependent_MTases_sf"/>
</dbReference>
<reference evidence="1 2" key="1">
    <citation type="submission" date="2014-05" db="EMBL/GenBank/DDBJ databases">
        <title>De novo Genome Sequence of Spirocheata sp.</title>
        <authorList>
            <person name="Shivani Y."/>
            <person name="Subhash Y."/>
            <person name="Tushar L."/>
            <person name="Sasikala C."/>
            <person name="Ramana C.V."/>
        </authorList>
    </citation>
    <scope>NUCLEOTIDE SEQUENCE [LARGE SCALE GENOMIC DNA]</scope>
    <source>
        <strain evidence="1 2">JC230</strain>
    </source>
</reference>
<dbReference type="CDD" id="cd02440">
    <property type="entry name" value="AdoMet_MTases"/>
    <property type="match status" value="1"/>
</dbReference>
<dbReference type="AlphaFoldDB" id="A0A098R265"/>
<dbReference type="Gene3D" id="3.40.50.2000">
    <property type="entry name" value="Glycogen Phosphorylase B"/>
    <property type="match status" value="1"/>
</dbReference>
<dbReference type="eggNOG" id="COG2227">
    <property type="taxonomic scope" value="Bacteria"/>
</dbReference>
<evidence type="ECO:0000313" key="1">
    <source>
        <dbReference type="EMBL" id="KGE73758.1"/>
    </source>
</evidence>
<keyword evidence="2" id="KW-1185">Reference proteome</keyword>
<dbReference type="Proteomes" id="UP000029692">
    <property type="component" value="Unassembled WGS sequence"/>
</dbReference>
<dbReference type="Gene3D" id="3.40.50.150">
    <property type="entry name" value="Vaccinia Virus protein VP39"/>
    <property type="match status" value="1"/>
</dbReference>